<comment type="cofactor">
    <cofactor evidence="6">
        <name>Mn(2+)</name>
        <dbReference type="ChEBI" id="CHEBI:29035"/>
    </cofactor>
    <text evidence="6">Binds 1 Mn(2+) ion per subunit.</text>
</comment>
<dbReference type="PANTHER" id="PTHR38464">
    <property type="entry name" value="L-ARABINOSE ISOMERASE"/>
    <property type="match status" value="1"/>
</dbReference>
<dbReference type="InterPro" id="IPR055389">
    <property type="entry name" value="AraA_N"/>
</dbReference>
<accession>A0ABV8Q6P5</accession>
<keyword evidence="2 6" id="KW-0054">Arabinose catabolism</keyword>
<feature type="binding site" evidence="6">
    <location>
        <position position="310"/>
    </location>
    <ligand>
        <name>Mn(2+)</name>
        <dbReference type="ChEBI" id="CHEBI:29035"/>
    </ligand>
</feature>
<dbReference type="PIRSF" id="PIRSF001478">
    <property type="entry name" value="L-ara_isomerase"/>
    <property type="match status" value="1"/>
</dbReference>
<evidence type="ECO:0000259" key="7">
    <source>
        <dbReference type="Pfam" id="PF02610"/>
    </source>
</evidence>
<evidence type="ECO:0000313" key="10">
    <source>
        <dbReference type="EMBL" id="MFC4243268.1"/>
    </source>
</evidence>
<dbReference type="RefSeq" id="WP_390228279.1">
    <property type="nucleotide sequence ID" value="NZ_JBHSCN010000005.1"/>
</dbReference>
<feature type="domain" description="L-arabinose isomerase C-terminal" evidence="8">
    <location>
        <begin position="332"/>
        <end position="475"/>
    </location>
</feature>
<dbReference type="Proteomes" id="UP001595900">
    <property type="component" value="Unassembled WGS sequence"/>
</dbReference>
<feature type="binding site" evidence="6">
    <location>
        <position position="453"/>
    </location>
    <ligand>
        <name>Mn(2+)</name>
        <dbReference type="ChEBI" id="CHEBI:29035"/>
    </ligand>
</feature>
<evidence type="ECO:0000256" key="3">
    <source>
        <dbReference type="ARBA" id="ARBA00023211"/>
    </source>
</evidence>
<dbReference type="InterPro" id="IPR055390">
    <property type="entry name" value="AraA_central"/>
</dbReference>
<evidence type="ECO:0000256" key="2">
    <source>
        <dbReference type="ARBA" id="ARBA00022935"/>
    </source>
</evidence>
<keyword evidence="3 6" id="KW-0464">Manganese</keyword>
<dbReference type="SUPFAM" id="SSF50443">
    <property type="entry name" value="FucI/AraA C-terminal domain-like"/>
    <property type="match status" value="1"/>
</dbReference>
<keyword evidence="4 6" id="KW-0413">Isomerase</keyword>
<sequence>MSIPFSTYDGFEVWFLTGSQHLYGEETLRQVAEQSQGLARTLAEASAVPVKIVWKPVLTGADEIRRAMLDANSDERVIGVIAWMHTFSPAKMWITGLQLLAKPLLHLHTQANVELPYGEIDFDFMNLNQAAHGDREFGYALTRLGIRRKSVVGHVSNPRVQTRVGTWMRAAAGRHALATLKVARFGDNMRQVAVTEGDKTEAQAKLGVEVNTWGVNELVERVDAATDAQITALIDEYLDRYDVTPALRPGGDRHQSLRDGAAIEVGLRSFLEEGGFGAFTDTFEDLGGLKQLPGLAVQRLMADGYGFGAEGDWKTAVLVRAAAAMGAGLPGGASLMEDYTYDLVDGAETILGAHMLEVSPSLTAATPSLEIHPLGIGGKDDPVRLVFTADPGPAVVVALADLRDRFRLTANVVDVVEPRAPLPHLPVGRAVWRPRPDFETSATAWLTAGAAHHTVMSTAVGLEAFEDLARMLGIELFTIDENTRGRDVENEIRWNQAYWRLAQGI</sequence>
<feature type="binding site" evidence="6">
    <location>
        <position position="337"/>
    </location>
    <ligand>
        <name>Mn(2+)</name>
        <dbReference type="ChEBI" id="CHEBI:29035"/>
    </ligand>
</feature>
<feature type="binding site" evidence="6">
    <location>
        <position position="354"/>
    </location>
    <ligand>
        <name>Mn(2+)</name>
        <dbReference type="ChEBI" id="CHEBI:29035"/>
    </ligand>
</feature>
<dbReference type="GO" id="GO:0008733">
    <property type="term" value="F:L-arabinose isomerase activity"/>
    <property type="evidence" value="ECO:0007669"/>
    <property type="project" value="UniProtKB-EC"/>
</dbReference>
<keyword evidence="1 6" id="KW-0479">Metal-binding</keyword>
<protein>
    <recommendedName>
        <fullName evidence="6">L-arabinose isomerase</fullName>
        <ecNumber evidence="6">5.3.1.4</ecNumber>
    </recommendedName>
</protein>
<comment type="function">
    <text evidence="6">Catalyzes the conversion of L-arabinose to L-ribulose.</text>
</comment>
<gene>
    <name evidence="6 10" type="primary">araA</name>
    <name evidence="10" type="ORF">ACFOYW_07765</name>
</gene>
<evidence type="ECO:0000259" key="9">
    <source>
        <dbReference type="Pfam" id="PF24856"/>
    </source>
</evidence>
<feature type="domain" description="L-arabinose isomerase central" evidence="9">
    <location>
        <begin position="181"/>
        <end position="328"/>
    </location>
</feature>
<dbReference type="InterPro" id="IPR024664">
    <property type="entry name" value="Ara_Isoase_C"/>
</dbReference>
<dbReference type="InterPro" id="IPR038583">
    <property type="entry name" value="AraA_N_sf"/>
</dbReference>
<comment type="caution">
    <text evidence="10">The sequence shown here is derived from an EMBL/GenBank/DDBJ whole genome shotgun (WGS) entry which is preliminary data.</text>
</comment>
<evidence type="ECO:0000256" key="6">
    <source>
        <dbReference type="HAMAP-Rule" id="MF_00519"/>
    </source>
</evidence>
<dbReference type="EC" id="5.3.1.4" evidence="6"/>
<dbReference type="InterPro" id="IPR009015">
    <property type="entry name" value="Fucose_isomerase_N/cen_sf"/>
</dbReference>
<dbReference type="EMBL" id="JBHSCN010000005">
    <property type="protein sequence ID" value="MFC4243268.1"/>
    <property type="molecule type" value="Genomic_DNA"/>
</dbReference>
<dbReference type="InterPro" id="IPR004216">
    <property type="entry name" value="Fuc/Ara_isomerase_C"/>
</dbReference>
<dbReference type="Pfam" id="PF02610">
    <property type="entry name" value="AraA_N"/>
    <property type="match status" value="1"/>
</dbReference>
<evidence type="ECO:0000256" key="5">
    <source>
        <dbReference type="ARBA" id="ARBA00023277"/>
    </source>
</evidence>
<dbReference type="NCBIfam" id="NF002795">
    <property type="entry name" value="PRK02929.1"/>
    <property type="match status" value="1"/>
</dbReference>
<dbReference type="Pfam" id="PF11762">
    <property type="entry name" value="Arabinose_Iso_C"/>
    <property type="match status" value="1"/>
</dbReference>
<name>A0ABV8Q6P5_9MICO</name>
<comment type="similarity">
    <text evidence="6">Belongs to the arabinose isomerase family.</text>
</comment>
<dbReference type="SUPFAM" id="SSF53743">
    <property type="entry name" value="FucI/AraA N-terminal and middle domains"/>
    <property type="match status" value="1"/>
</dbReference>
<comment type="catalytic activity">
    <reaction evidence="6">
        <text>beta-L-arabinopyranose = L-ribulose</text>
        <dbReference type="Rhea" id="RHEA:14821"/>
        <dbReference type="ChEBI" id="CHEBI:16880"/>
        <dbReference type="ChEBI" id="CHEBI:40886"/>
        <dbReference type="EC" id="5.3.1.4"/>
    </reaction>
</comment>
<dbReference type="PANTHER" id="PTHR38464:SF1">
    <property type="entry name" value="L-ARABINOSE ISOMERASE"/>
    <property type="match status" value="1"/>
</dbReference>
<organism evidence="10 11">
    <name type="scientific">Gryllotalpicola reticulitermitis</name>
    <dbReference type="NCBI Taxonomy" id="1184153"/>
    <lineage>
        <taxon>Bacteria</taxon>
        <taxon>Bacillati</taxon>
        <taxon>Actinomycetota</taxon>
        <taxon>Actinomycetes</taxon>
        <taxon>Micrococcales</taxon>
        <taxon>Microbacteriaceae</taxon>
        <taxon>Gryllotalpicola</taxon>
    </lineage>
</organism>
<evidence type="ECO:0000313" key="11">
    <source>
        <dbReference type="Proteomes" id="UP001595900"/>
    </source>
</evidence>
<evidence type="ECO:0000256" key="4">
    <source>
        <dbReference type="ARBA" id="ARBA00023235"/>
    </source>
</evidence>
<keyword evidence="11" id="KW-1185">Reference proteome</keyword>
<proteinExistence type="inferred from homology"/>
<dbReference type="HAMAP" id="MF_00519">
    <property type="entry name" value="Arabinose_Isome"/>
    <property type="match status" value="1"/>
</dbReference>
<feature type="domain" description="L-arabinose isomerase N-terminal" evidence="7">
    <location>
        <begin position="12"/>
        <end position="176"/>
    </location>
</feature>
<dbReference type="InterPro" id="IPR003762">
    <property type="entry name" value="Lara_isomerase"/>
</dbReference>
<comment type="pathway">
    <text evidence="6">Carbohydrate degradation; L-arabinose degradation via L-ribulose; D-xylulose 5-phosphate from L-arabinose (bacterial route): step 1/3.</text>
</comment>
<dbReference type="Gene3D" id="3.40.50.10940">
    <property type="match status" value="1"/>
</dbReference>
<evidence type="ECO:0000259" key="8">
    <source>
        <dbReference type="Pfam" id="PF11762"/>
    </source>
</evidence>
<dbReference type="Pfam" id="PF24856">
    <property type="entry name" value="AraA_central"/>
    <property type="match status" value="1"/>
</dbReference>
<keyword evidence="5 6" id="KW-0119">Carbohydrate metabolism</keyword>
<reference evidence="11" key="1">
    <citation type="journal article" date="2019" name="Int. J. Syst. Evol. Microbiol.">
        <title>The Global Catalogue of Microorganisms (GCM) 10K type strain sequencing project: providing services to taxonomists for standard genome sequencing and annotation.</title>
        <authorList>
            <consortium name="The Broad Institute Genomics Platform"/>
            <consortium name="The Broad Institute Genome Sequencing Center for Infectious Disease"/>
            <person name="Wu L."/>
            <person name="Ma J."/>
        </authorList>
    </citation>
    <scope>NUCLEOTIDE SEQUENCE [LARGE SCALE GENOMIC DNA]</scope>
    <source>
        <strain evidence="11">CGMCC 1.10363</strain>
    </source>
</reference>
<evidence type="ECO:0000256" key="1">
    <source>
        <dbReference type="ARBA" id="ARBA00022723"/>
    </source>
</evidence>